<dbReference type="Gene3D" id="3.10.280.10">
    <property type="entry name" value="Mitochondrial glycoprotein"/>
    <property type="match status" value="1"/>
</dbReference>
<dbReference type="HOGENOM" id="CLU_072692_0_0_1"/>
<dbReference type="SUPFAM" id="SSF54529">
    <property type="entry name" value="Mitochondrial glycoprotein MAM33-like"/>
    <property type="match status" value="1"/>
</dbReference>
<accession>N1PF91</accession>
<reference evidence="3" key="1">
    <citation type="journal article" date="2012" name="PLoS Genet.">
        <title>The genomes of the fungal plant pathogens Cladosporium fulvum and Dothistroma septosporum reveal adaptation to different hosts and lifestyles but also signatures of common ancestry.</title>
        <authorList>
            <person name="de Wit P.J.G.M."/>
            <person name="van der Burgt A."/>
            <person name="Oekmen B."/>
            <person name="Stergiopoulos I."/>
            <person name="Abd-Elsalam K.A."/>
            <person name="Aerts A.L."/>
            <person name="Bahkali A.H."/>
            <person name="Beenen H.G."/>
            <person name="Chettri P."/>
            <person name="Cox M.P."/>
            <person name="Datema E."/>
            <person name="de Vries R.P."/>
            <person name="Dhillon B."/>
            <person name="Ganley A.R."/>
            <person name="Griffiths S.A."/>
            <person name="Guo Y."/>
            <person name="Hamelin R.C."/>
            <person name="Henrissat B."/>
            <person name="Kabir M.S."/>
            <person name="Jashni M.K."/>
            <person name="Kema G."/>
            <person name="Klaubauf S."/>
            <person name="Lapidus A."/>
            <person name="Levasseur A."/>
            <person name="Lindquist E."/>
            <person name="Mehrabi R."/>
            <person name="Ohm R.A."/>
            <person name="Owen T.J."/>
            <person name="Salamov A."/>
            <person name="Schwelm A."/>
            <person name="Schijlen E."/>
            <person name="Sun H."/>
            <person name="van den Burg H.A."/>
            <person name="van Ham R.C.H.J."/>
            <person name="Zhang S."/>
            <person name="Goodwin S.B."/>
            <person name="Grigoriev I.V."/>
            <person name="Collemare J."/>
            <person name="Bradshaw R.E."/>
        </authorList>
    </citation>
    <scope>NUCLEOTIDE SEQUENCE [LARGE SCALE GENOMIC DNA]</scope>
    <source>
        <strain evidence="3">NZE10 / CBS 128990</strain>
    </source>
</reference>
<feature type="compositionally biased region" description="Polar residues" evidence="1">
    <location>
        <begin position="147"/>
        <end position="163"/>
    </location>
</feature>
<dbReference type="Proteomes" id="UP000016933">
    <property type="component" value="Unassembled WGS sequence"/>
</dbReference>
<dbReference type="GO" id="GO:0005759">
    <property type="term" value="C:mitochondrial matrix"/>
    <property type="evidence" value="ECO:0007669"/>
    <property type="project" value="InterPro"/>
</dbReference>
<dbReference type="GO" id="GO:0042256">
    <property type="term" value="P:cytosolic ribosome assembly"/>
    <property type="evidence" value="ECO:0007669"/>
    <property type="project" value="TreeGrafter"/>
</dbReference>
<evidence type="ECO:0000313" key="2">
    <source>
        <dbReference type="EMBL" id="EME40235.1"/>
    </source>
</evidence>
<dbReference type="STRING" id="675120.N1PF91"/>
<evidence type="ECO:0008006" key="4">
    <source>
        <dbReference type="Google" id="ProtNLM"/>
    </source>
</evidence>
<feature type="region of interest" description="Disordered" evidence="1">
    <location>
        <begin position="140"/>
        <end position="190"/>
    </location>
</feature>
<dbReference type="InterPro" id="IPR003428">
    <property type="entry name" value="MAM33"/>
</dbReference>
<proteinExistence type="predicted"/>
<organism evidence="2 3">
    <name type="scientific">Dothistroma septosporum (strain NZE10 / CBS 128990)</name>
    <name type="common">Red band needle blight fungus</name>
    <name type="synonym">Mycosphaerella pini</name>
    <dbReference type="NCBI Taxonomy" id="675120"/>
    <lineage>
        <taxon>Eukaryota</taxon>
        <taxon>Fungi</taxon>
        <taxon>Dikarya</taxon>
        <taxon>Ascomycota</taxon>
        <taxon>Pezizomycotina</taxon>
        <taxon>Dothideomycetes</taxon>
        <taxon>Dothideomycetidae</taxon>
        <taxon>Mycosphaerellales</taxon>
        <taxon>Mycosphaerellaceae</taxon>
        <taxon>Dothistroma</taxon>
    </lineage>
</organism>
<evidence type="ECO:0000256" key="1">
    <source>
        <dbReference type="SAM" id="MobiDB-lite"/>
    </source>
</evidence>
<reference evidence="2 3" key="2">
    <citation type="journal article" date="2012" name="PLoS Pathog.">
        <title>Diverse lifestyles and strategies of plant pathogenesis encoded in the genomes of eighteen Dothideomycetes fungi.</title>
        <authorList>
            <person name="Ohm R.A."/>
            <person name="Feau N."/>
            <person name="Henrissat B."/>
            <person name="Schoch C.L."/>
            <person name="Horwitz B.A."/>
            <person name="Barry K.W."/>
            <person name="Condon B.J."/>
            <person name="Copeland A.C."/>
            <person name="Dhillon B."/>
            <person name="Glaser F."/>
            <person name="Hesse C.N."/>
            <person name="Kosti I."/>
            <person name="LaButti K."/>
            <person name="Lindquist E.A."/>
            <person name="Lucas S."/>
            <person name="Salamov A.A."/>
            <person name="Bradshaw R.E."/>
            <person name="Ciuffetti L."/>
            <person name="Hamelin R.C."/>
            <person name="Kema G.H.J."/>
            <person name="Lawrence C."/>
            <person name="Scott J.A."/>
            <person name="Spatafora J.W."/>
            <person name="Turgeon B.G."/>
            <person name="de Wit P.J.G.M."/>
            <person name="Zhong S."/>
            <person name="Goodwin S.B."/>
            <person name="Grigoriev I.V."/>
        </authorList>
    </citation>
    <scope>NUCLEOTIDE SEQUENCE [LARGE SCALE GENOMIC DNA]</scope>
    <source>
        <strain evidence="3">NZE10 / CBS 128990</strain>
    </source>
</reference>
<dbReference type="AlphaFoldDB" id="N1PF91"/>
<dbReference type="OrthoDB" id="278212at2759"/>
<name>N1PF91_DOTSN</name>
<dbReference type="Pfam" id="PF02330">
    <property type="entry name" value="MAM33"/>
    <property type="match status" value="1"/>
</dbReference>
<dbReference type="InterPro" id="IPR036561">
    <property type="entry name" value="MAM33_sf"/>
</dbReference>
<evidence type="ECO:0000313" key="3">
    <source>
        <dbReference type="Proteomes" id="UP000016933"/>
    </source>
</evidence>
<dbReference type="PANTHER" id="PTHR10826:SF1">
    <property type="entry name" value="COMPLEMENT COMPONENT 1 Q SUBCOMPONENT-BINDING PROTEIN, MITOCHONDRIAL"/>
    <property type="match status" value="1"/>
</dbReference>
<dbReference type="EMBL" id="KB446544">
    <property type="protein sequence ID" value="EME40235.1"/>
    <property type="molecule type" value="Genomic_DNA"/>
</dbReference>
<dbReference type="OMA" id="RWLNNVK"/>
<gene>
    <name evidence="2" type="ORF">DOTSEDRAFT_74889</name>
</gene>
<keyword evidence="3" id="KW-1185">Reference proteome</keyword>
<sequence>MFALRSFARAAPRTMSRIATTSTIRPAFRATSQHFPKVAAFSTTRNRFDEYSQQLAAKLQNEIDIETEESSASATGSDSNVDAWRAENPAWEIEDSDGKQDVYLSRKYDDEIITVQFSIADFNQEMMDSEEMDSALGDEEDMDVQSGGANTKGSINQGGTANKNFKVAPEDSIAPADREELRDEEDESGPAFPVDVNVLVQRPGKGALKFSLVASDGDFMIQNLVQLPKDIKAASAQDLLKEAHSEFYYGPPFQQLDEDLQGLLESYLNARGVTSSLAIFIPDYVDVKEQKEYLRWLGRVKDFLE</sequence>
<protein>
    <recommendedName>
        <fullName evidence="4">Mitochondrial glyco protein</fullName>
    </recommendedName>
</protein>
<dbReference type="eggNOG" id="KOG2536">
    <property type="taxonomic scope" value="Eukaryota"/>
</dbReference>
<dbReference type="PANTHER" id="PTHR10826">
    <property type="entry name" value="COMPLEMENT COMPONENT 1"/>
    <property type="match status" value="1"/>
</dbReference>